<dbReference type="Pfam" id="PF00501">
    <property type="entry name" value="AMP-binding"/>
    <property type="match status" value="1"/>
</dbReference>
<dbReference type="InterPro" id="IPR000873">
    <property type="entry name" value="AMP-dep_synth/lig_dom"/>
</dbReference>
<feature type="domain" description="AMP-dependent synthetase/ligase" evidence="2">
    <location>
        <begin position="7"/>
        <end position="88"/>
    </location>
</feature>
<dbReference type="AlphaFoldDB" id="D1A4V9"/>
<feature type="region of interest" description="Disordered" evidence="1">
    <location>
        <begin position="1"/>
        <end position="31"/>
    </location>
</feature>
<accession>D1A4V9</accession>
<dbReference type="InterPro" id="IPR045851">
    <property type="entry name" value="AMP-bd_C_sf"/>
</dbReference>
<feature type="compositionally biased region" description="Basic residues" evidence="1">
    <location>
        <begin position="183"/>
        <end position="192"/>
    </location>
</feature>
<dbReference type="SUPFAM" id="SSF56801">
    <property type="entry name" value="Acetyl-CoA synthetase-like"/>
    <property type="match status" value="2"/>
</dbReference>
<dbReference type="PANTHER" id="PTHR43767:SF1">
    <property type="entry name" value="NONRIBOSOMAL PEPTIDE SYNTHASE PES1 (EUROFUNG)-RELATED"/>
    <property type="match status" value="1"/>
</dbReference>
<keyword evidence="5" id="KW-1185">Reference proteome</keyword>
<feature type="region of interest" description="Disordered" evidence="1">
    <location>
        <begin position="180"/>
        <end position="212"/>
    </location>
</feature>
<proteinExistence type="predicted"/>
<dbReference type="eggNOG" id="COG0318">
    <property type="taxonomic scope" value="Bacteria"/>
</dbReference>
<evidence type="ECO:0000259" key="3">
    <source>
        <dbReference type="Pfam" id="PF13193"/>
    </source>
</evidence>
<dbReference type="STRING" id="471852.Tcur_2568"/>
<evidence type="ECO:0000259" key="2">
    <source>
        <dbReference type="Pfam" id="PF00501"/>
    </source>
</evidence>
<reference evidence="4 5" key="1">
    <citation type="journal article" date="2011" name="Stand. Genomic Sci.">
        <title>Complete genome sequence of Thermomonospora curvata type strain (B9).</title>
        <authorList>
            <person name="Chertkov O."/>
            <person name="Sikorski J."/>
            <person name="Nolan M."/>
            <person name="Lapidus A."/>
            <person name="Lucas S."/>
            <person name="Del Rio T.G."/>
            <person name="Tice H."/>
            <person name="Cheng J.F."/>
            <person name="Goodwin L."/>
            <person name="Pitluck S."/>
            <person name="Liolios K."/>
            <person name="Ivanova N."/>
            <person name="Mavromatis K."/>
            <person name="Mikhailova N."/>
            <person name="Ovchinnikova G."/>
            <person name="Pati A."/>
            <person name="Chen A."/>
            <person name="Palaniappan K."/>
            <person name="Djao O.D."/>
            <person name="Land M."/>
            <person name="Hauser L."/>
            <person name="Chang Y.J."/>
            <person name="Jeffries C.D."/>
            <person name="Brettin T."/>
            <person name="Han C."/>
            <person name="Detter J.C."/>
            <person name="Rohde M."/>
            <person name="Goker M."/>
            <person name="Woyke T."/>
            <person name="Bristow J."/>
            <person name="Eisen J.A."/>
            <person name="Markowitz V."/>
            <person name="Hugenholtz P."/>
            <person name="Klenk H.P."/>
            <person name="Kyrpides N.C."/>
        </authorList>
    </citation>
    <scope>NUCLEOTIDE SEQUENCE [LARGE SCALE GENOMIC DNA]</scope>
    <source>
        <strain evidence="5">ATCC 19995 / DSM 43183 / JCM 3096 / KCTC 9072 / NBRC 15933 / NCIMB 10081 / Henssen B9</strain>
    </source>
</reference>
<dbReference type="RefSeq" id="WP_012852912.1">
    <property type="nucleotide sequence ID" value="NC_013510.1"/>
</dbReference>
<protein>
    <submittedName>
        <fullName evidence="4">Acyl-CoA synthetase (AMP-forming)/AMP-acid ligase II-like protein</fullName>
    </submittedName>
</protein>
<dbReference type="InterPro" id="IPR042099">
    <property type="entry name" value="ANL_N_sf"/>
</dbReference>
<feature type="compositionally biased region" description="Low complexity" evidence="1">
    <location>
        <begin position="193"/>
        <end position="212"/>
    </location>
</feature>
<dbReference type="OrthoDB" id="9803968at2"/>
<dbReference type="Proteomes" id="UP000001918">
    <property type="component" value="Chromosome"/>
</dbReference>
<dbReference type="Gene3D" id="3.40.50.12780">
    <property type="entry name" value="N-terminal domain of ligase-like"/>
    <property type="match status" value="1"/>
</dbReference>
<dbReference type="PANTHER" id="PTHR43767">
    <property type="entry name" value="LONG-CHAIN-FATTY-ACID--COA LIGASE"/>
    <property type="match status" value="1"/>
</dbReference>
<dbReference type="Gene3D" id="3.30.300.30">
    <property type="match status" value="1"/>
</dbReference>
<name>D1A4V9_THECD</name>
<gene>
    <name evidence="4" type="ordered locus">Tcur_2568</name>
</gene>
<evidence type="ECO:0000313" key="5">
    <source>
        <dbReference type="Proteomes" id="UP000001918"/>
    </source>
</evidence>
<dbReference type="HOGENOM" id="CLU_1299233_0_0_11"/>
<dbReference type="EMBL" id="CP001738">
    <property type="protein sequence ID" value="ACY98128.1"/>
    <property type="molecule type" value="Genomic_DNA"/>
</dbReference>
<dbReference type="InterPro" id="IPR050237">
    <property type="entry name" value="ATP-dep_AMP-bd_enzyme"/>
</dbReference>
<organism evidence="4 5">
    <name type="scientific">Thermomonospora curvata (strain ATCC 19995 / DSM 43183 / JCM 3096 / KCTC 9072 / NBRC 15933 / NCIMB 10081 / Henssen B9)</name>
    <dbReference type="NCBI Taxonomy" id="471852"/>
    <lineage>
        <taxon>Bacteria</taxon>
        <taxon>Bacillati</taxon>
        <taxon>Actinomycetota</taxon>
        <taxon>Actinomycetes</taxon>
        <taxon>Streptosporangiales</taxon>
        <taxon>Thermomonosporaceae</taxon>
        <taxon>Thermomonospora</taxon>
    </lineage>
</organism>
<dbReference type="GO" id="GO:0016878">
    <property type="term" value="F:acid-thiol ligase activity"/>
    <property type="evidence" value="ECO:0007669"/>
    <property type="project" value="UniProtKB-ARBA"/>
</dbReference>
<dbReference type="Pfam" id="PF13193">
    <property type="entry name" value="AMP-binding_C"/>
    <property type="match status" value="1"/>
</dbReference>
<evidence type="ECO:0000256" key="1">
    <source>
        <dbReference type="SAM" id="MobiDB-lite"/>
    </source>
</evidence>
<sequence length="212" mass="22363">MHPAKIARRRPDAQAHVMASSGESLGHGELDARSNRPAHFLRARGVRRDGPLVIVMENRIEWPVVVAAGMRTGLYVTPVNRHLTVTELMAPPAEAPGGNAPGSVVASAAVAEVLGRLDEEGFLYLSGGESHTIISGGVNIHPVEIEDVLTAHPRVLDAAVIGTPGPEFGEKVTAVVEAAGGRRVSRRPRRCRSSSGSPACRRASSARTPCGR</sequence>
<dbReference type="InterPro" id="IPR025110">
    <property type="entry name" value="AMP-bd_C"/>
</dbReference>
<feature type="domain" description="AMP-binding enzyme C-terminal" evidence="3">
    <location>
        <begin position="144"/>
        <end position="181"/>
    </location>
</feature>
<dbReference type="KEGG" id="tcu:Tcur_2568"/>
<evidence type="ECO:0000313" key="4">
    <source>
        <dbReference type="EMBL" id="ACY98128.1"/>
    </source>
</evidence>
<keyword evidence="4" id="KW-0436">Ligase</keyword>